<keyword evidence="2" id="KW-0813">Transport</keyword>
<evidence type="ECO:0000313" key="8">
    <source>
        <dbReference type="EMBL" id="OAQ21425.1"/>
    </source>
</evidence>
<comment type="similarity">
    <text evidence="1">Belongs to the thioredoxin family.</text>
</comment>
<dbReference type="InterPro" id="IPR005746">
    <property type="entry name" value="Thioredoxin"/>
</dbReference>
<evidence type="ECO:0000256" key="1">
    <source>
        <dbReference type="ARBA" id="ARBA00008987"/>
    </source>
</evidence>
<organism evidence="8 9">
    <name type="scientific">Thermosulfurimonas dismutans</name>
    <dbReference type="NCBI Taxonomy" id="999894"/>
    <lineage>
        <taxon>Bacteria</taxon>
        <taxon>Pseudomonadati</taxon>
        <taxon>Thermodesulfobacteriota</taxon>
        <taxon>Thermodesulfobacteria</taxon>
        <taxon>Thermodesulfobacteriales</taxon>
        <taxon>Thermodesulfobacteriaceae</taxon>
        <taxon>Thermosulfurimonas</taxon>
    </lineage>
</organism>
<dbReference type="PRINTS" id="PR00421">
    <property type="entry name" value="THIOREDOXIN"/>
</dbReference>
<dbReference type="NCBIfam" id="TIGR01068">
    <property type="entry name" value="thioredoxin"/>
    <property type="match status" value="1"/>
</dbReference>
<dbReference type="Pfam" id="PF00085">
    <property type="entry name" value="Thioredoxin"/>
    <property type="match status" value="1"/>
</dbReference>
<reference evidence="8 9" key="1">
    <citation type="submission" date="2016-04" db="EMBL/GenBank/DDBJ databases">
        <title>Genome analysis of Thermosulfurimonas dismutans, the first thermophilic sulfur-disproportionating bacterium of the phylum Thermodesulfobacteria.</title>
        <authorList>
            <person name="Mardanov A.V."/>
            <person name="Beletsky A.V."/>
            <person name="Kadnikov V.V."/>
            <person name="Slobodkin A.I."/>
            <person name="Ravin N.V."/>
        </authorList>
    </citation>
    <scope>NUCLEOTIDE SEQUENCE [LARGE SCALE GENOMIC DNA]</scope>
    <source>
        <strain evidence="8 9">S95</strain>
    </source>
</reference>
<dbReference type="PROSITE" id="PS51352">
    <property type="entry name" value="THIOREDOXIN_2"/>
    <property type="match status" value="1"/>
</dbReference>
<dbReference type="EMBL" id="LWLG01000002">
    <property type="protein sequence ID" value="OAQ21425.1"/>
    <property type="molecule type" value="Genomic_DNA"/>
</dbReference>
<dbReference type="InterPro" id="IPR013766">
    <property type="entry name" value="Thioredoxin_domain"/>
</dbReference>
<dbReference type="GO" id="GO:0005829">
    <property type="term" value="C:cytosol"/>
    <property type="evidence" value="ECO:0007669"/>
    <property type="project" value="TreeGrafter"/>
</dbReference>
<keyword evidence="3" id="KW-0249">Electron transport</keyword>
<dbReference type="Gene3D" id="3.40.30.10">
    <property type="entry name" value="Glutaredoxin"/>
    <property type="match status" value="1"/>
</dbReference>
<keyword evidence="5" id="KW-0676">Redox-active center</keyword>
<keyword evidence="4" id="KW-1015">Disulfide bond</keyword>
<evidence type="ECO:0000256" key="5">
    <source>
        <dbReference type="ARBA" id="ARBA00023284"/>
    </source>
</evidence>
<dbReference type="GO" id="GO:0045454">
    <property type="term" value="P:cell redox homeostasis"/>
    <property type="evidence" value="ECO:0007669"/>
    <property type="project" value="TreeGrafter"/>
</dbReference>
<sequence>MKSGFDYLLRKSFEENLETKKEVGMAVCQVTDQNFESEVLQSEIPVLVDFWAAWCGPCRAIAPVIEELAEEYQGKLKVCKLNVDENPVTPGKYGIRAIPTLIFFKNGQPVESITGAVAKSTIEAVIAKVLEA</sequence>
<evidence type="ECO:0000259" key="7">
    <source>
        <dbReference type="PROSITE" id="PS51352"/>
    </source>
</evidence>
<dbReference type="CDD" id="cd02947">
    <property type="entry name" value="TRX_family"/>
    <property type="match status" value="1"/>
</dbReference>
<dbReference type="STRING" id="999894.TDIS_0646"/>
<comment type="caution">
    <text evidence="8">The sequence shown here is derived from an EMBL/GenBank/DDBJ whole genome shotgun (WGS) entry which is preliminary data.</text>
</comment>
<dbReference type="SUPFAM" id="SSF52833">
    <property type="entry name" value="Thioredoxin-like"/>
    <property type="match status" value="1"/>
</dbReference>
<protein>
    <recommendedName>
        <fullName evidence="6">Thioredoxin</fullName>
    </recommendedName>
</protein>
<dbReference type="FunFam" id="3.40.30.10:FF:000001">
    <property type="entry name" value="Thioredoxin"/>
    <property type="match status" value="1"/>
</dbReference>
<evidence type="ECO:0000256" key="4">
    <source>
        <dbReference type="ARBA" id="ARBA00023157"/>
    </source>
</evidence>
<dbReference type="InterPro" id="IPR017937">
    <property type="entry name" value="Thioredoxin_CS"/>
</dbReference>
<name>A0A179D5Q3_9BACT</name>
<dbReference type="PROSITE" id="PS00194">
    <property type="entry name" value="THIOREDOXIN_1"/>
    <property type="match status" value="1"/>
</dbReference>
<dbReference type="InterPro" id="IPR036249">
    <property type="entry name" value="Thioredoxin-like_sf"/>
</dbReference>
<feature type="domain" description="Thioredoxin" evidence="7">
    <location>
        <begin position="21"/>
        <end position="131"/>
    </location>
</feature>
<accession>A0A179D5Q3</accession>
<dbReference type="AlphaFoldDB" id="A0A179D5Q3"/>
<dbReference type="GO" id="GO:0015035">
    <property type="term" value="F:protein-disulfide reductase activity"/>
    <property type="evidence" value="ECO:0007669"/>
    <property type="project" value="UniProtKB-UniRule"/>
</dbReference>
<evidence type="ECO:0000256" key="6">
    <source>
        <dbReference type="NCBIfam" id="TIGR01068"/>
    </source>
</evidence>
<keyword evidence="9" id="KW-1185">Reference proteome</keyword>
<evidence type="ECO:0000313" key="9">
    <source>
        <dbReference type="Proteomes" id="UP000078390"/>
    </source>
</evidence>
<dbReference type="PANTHER" id="PTHR45663:SF11">
    <property type="entry name" value="GEO12009P1"/>
    <property type="match status" value="1"/>
</dbReference>
<evidence type="ECO:0000256" key="2">
    <source>
        <dbReference type="ARBA" id="ARBA00022448"/>
    </source>
</evidence>
<dbReference type="PANTHER" id="PTHR45663">
    <property type="entry name" value="GEO12009P1"/>
    <property type="match status" value="1"/>
</dbReference>
<dbReference type="PATRIC" id="fig|999894.6.peg.645"/>
<dbReference type="Proteomes" id="UP000078390">
    <property type="component" value="Unassembled WGS sequence"/>
</dbReference>
<proteinExistence type="inferred from homology"/>
<gene>
    <name evidence="8" type="ORF">TDIS_0646</name>
</gene>
<evidence type="ECO:0000256" key="3">
    <source>
        <dbReference type="ARBA" id="ARBA00022982"/>
    </source>
</evidence>